<protein>
    <submittedName>
        <fullName evidence="2">Uncharacterized protein</fullName>
    </submittedName>
</protein>
<dbReference type="Proteomes" id="UP000887540">
    <property type="component" value="Unplaced"/>
</dbReference>
<sequence length="67" mass="8121">MSENFYANFEDVISFDLSKRIVVYKRQIYSHQDHNNIEIDYLPHKKLFQKQESEKNSSNSLCNYFEP</sequence>
<name>A0A914EJX5_9BILA</name>
<dbReference type="AlphaFoldDB" id="A0A914EJX5"/>
<proteinExistence type="predicted"/>
<evidence type="ECO:0000313" key="2">
    <source>
        <dbReference type="WBParaSite" id="ACRNAN_scaffold8444.g32028.t1"/>
    </source>
</evidence>
<dbReference type="WBParaSite" id="ACRNAN_scaffold8444.g32028.t1">
    <property type="protein sequence ID" value="ACRNAN_scaffold8444.g32028.t1"/>
    <property type="gene ID" value="ACRNAN_scaffold8444.g32028"/>
</dbReference>
<organism evidence="1 2">
    <name type="scientific">Acrobeloides nanus</name>
    <dbReference type="NCBI Taxonomy" id="290746"/>
    <lineage>
        <taxon>Eukaryota</taxon>
        <taxon>Metazoa</taxon>
        <taxon>Ecdysozoa</taxon>
        <taxon>Nematoda</taxon>
        <taxon>Chromadorea</taxon>
        <taxon>Rhabditida</taxon>
        <taxon>Tylenchina</taxon>
        <taxon>Cephalobomorpha</taxon>
        <taxon>Cephaloboidea</taxon>
        <taxon>Cephalobidae</taxon>
        <taxon>Acrobeloides</taxon>
    </lineage>
</organism>
<reference evidence="2" key="1">
    <citation type="submission" date="2022-11" db="UniProtKB">
        <authorList>
            <consortium name="WormBaseParasite"/>
        </authorList>
    </citation>
    <scope>IDENTIFICATION</scope>
</reference>
<evidence type="ECO:0000313" key="1">
    <source>
        <dbReference type="Proteomes" id="UP000887540"/>
    </source>
</evidence>
<keyword evidence="1" id="KW-1185">Reference proteome</keyword>
<accession>A0A914EJX5</accession>